<dbReference type="Proteomes" id="UP000005602">
    <property type="component" value="Unassembled WGS sequence"/>
</dbReference>
<gene>
    <name evidence="1" type="ORF">STRINF_00505</name>
</gene>
<accession>A0ABP2DIW9</accession>
<organism evidence="1 2">
    <name type="scientific">Streptococcus infantarius subsp. infantarius ATCC BAA-102</name>
    <dbReference type="NCBI Taxonomy" id="471872"/>
    <lineage>
        <taxon>Bacteria</taxon>
        <taxon>Bacillati</taxon>
        <taxon>Bacillota</taxon>
        <taxon>Bacilli</taxon>
        <taxon>Lactobacillales</taxon>
        <taxon>Streptococcaceae</taxon>
        <taxon>Streptococcus</taxon>
    </lineage>
</organism>
<evidence type="ECO:0000313" key="1">
    <source>
        <dbReference type="EMBL" id="EDT48173.1"/>
    </source>
</evidence>
<name>A0ABP2DIW9_9STRE</name>
<protein>
    <recommendedName>
        <fullName evidence="3">Transposase</fullName>
    </recommendedName>
</protein>
<reference evidence="1" key="1">
    <citation type="submission" date="2008-03" db="EMBL/GenBank/DDBJ databases">
        <authorList>
            <person name="Fulton L."/>
            <person name="Clifton S."/>
            <person name="Fulton B."/>
            <person name="Xu J."/>
            <person name="Minx P."/>
            <person name="Pepin K.H."/>
            <person name="Johnson M."/>
            <person name="Thiruvilangam P."/>
            <person name="Bhonagiri V."/>
            <person name="Nash W.E."/>
            <person name="Mardis E.R."/>
            <person name="Wilson R.K."/>
        </authorList>
    </citation>
    <scope>NUCLEOTIDE SEQUENCE [LARGE SCALE GENOMIC DNA]</scope>
    <source>
        <strain evidence="1">ATCC BAA-102</strain>
    </source>
</reference>
<dbReference type="EMBL" id="ABJK02000015">
    <property type="protein sequence ID" value="EDT48173.1"/>
    <property type="molecule type" value="Genomic_DNA"/>
</dbReference>
<sequence>MLKGSVGCAYAFFHALLRILSKGGVNHDKESVFEPRRKKLLEAL</sequence>
<evidence type="ECO:0008006" key="3">
    <source>
        <dbReference type="Google" id="ProtNLM"/>
    </source>
</evidence>
<comment type="caution">
    <text evidence="1">The sequence shown here is derived from an EMBL/GenBank/DDBJ whole genome shotgun (WGS) entry which is preliminary data.</text>
</comment>
<evidence type="ECO:0000313" key="2">
    <source>
        <dbReference type="Proteomes" id="UP000005602"/>
    </source>
</evidence>
<keyword evidence="2" id="KW-1185">Reference proteome</keyword>
<proteinExistence type="predicted"/>
<reference evidence="1" key="2">
    <citation type="submission" date="2013-09" db="EMBL/GenBank/DDBJ databases">
        <title>Draft genome sequence of Streptococcus infantarius subsp. infantarius ATCC BAA-102.</title>
        <authorList>
            <person name="Sudarsanam P."/>
            <person name="Ley R."/>
            <person name="Guruge J."/>
            <person name="Turnbaugh P.J."/>
            <person name="Mahowald M."/>
            <person name="Liep D."/>
            <person name="Gordon J."/>
        </authorList>
    </citation>
    <scope>NUCLEOTIDE SEQUENCE</scope>
    <source>
        <strain evidence="1">ATCC BAA-102</strain>
    </source>
</reference>